<dbReference type="PANTHER" id="PTHR31988">
    <property type="entry name" value="ESTERASE, PUTATIVE (DUF303)-RELATED"/>
    <property type="match status" value="1"/>
</dbReference>
<name>A0A6L5Z6F0_9RHOB</name>
<dbReference type="InterPro" id="IPR005181">
    <property type="entry name" value="SASA"/>
</dbReference>
<dbReference type="EMBL" id="WIND01000044">
    <property type="protein sequence ID" value="MSU92133.1"/>
    <property type="molecule type" value="Genomic_DNA"/>
</dbReference>
<sequence>MPTPRETILAALHARLSAQPATALRGDVLPERVPAEGLLILRDGEPGEPEVTLSPLRYHYQHRAEIEAVVQGADRDTAFDTLTASIGAALAADRTLGGLCDWVEAEAPRPVDLPVEGAASLKAAVISIILHYSLSDPLSAEAPEEPDPPAPPSEPLPENLIPEAEAAFDTAGAWSAAGSWSIAGGVAAHAATALAANLEYDIAIPEGWVLVSYRILESNLQNGINFQLGGGFYNVNEARSRVGVHAHLIPSSGHTRTRWIAQGGWEGVIDDAAVRDVTEIQSRPAEIYILAGQSNMVGGSAVPVDPVLDDVHPLISYLAGTTATHLGGKTGEMRPAVDPLQHYGGTVLGVGPGMAAARGMLATLATGRRIALVAAAKGGTSLVGTGSDWEAGSGDAYLNAVAQAQLALSMLPAGSAIRGLFWSQGESDNGPNVETSYPPAFQAMLTALRTDLGLPDLPAVILGPTPEGDPEGRLAAAQAALDETSGSGFATPGVRFVAGPAGMTVAGDDIHFSAAGNRQRGADAAVAMAALIA</sequence>
<keyword evidence="5" id="KW-1185">Reference proteome</keyword>
<protein>
    <recommendedName>
        <fullName evidence="3">Sialate O-acetylesterase domain-containing protein</fullName>
    </recommendedName>
</protein>
<accession>A0A6L5Z6F0</accession>
<dbReference type="Pfam" id="PF03629">
    <property type="entry name" value="SASA"/>
    <property type="match status" value="1"/>
</dbReference>
<reference evidence="4 5" key="1">
    <citation type="submission" date="2019-10" db="EMBL/GenBank/DDBJ databases">
        <title>Cognatihalovulum marinum gen. nov. sp. nov., a new member of the family Rhodobacteraceae isolated from deep seawater of the Northwest Indian Ocean.</title>
        <authorList>
            <person name="Ruan C."/>
            <person name="Wang J."/>
            <person name="Zheng X."/>
            <person name="Song L."/>
            <person name="Zhu Y."/>
            <person name="Huang Y."/>
            <person name="Lu Z."/>
            <person name="Du W."/>
            <person name="Huang L."/>
            <person name="Dai X."/>
        </authorList>
    </citation>
    <scope>NUCLEOTIDE SEQUENCE [LARGE SCALE GENOMIC DNA]</scope>
    <source>
        <strain evidence="4 5">2CG4</strain>
    </source>
</reference>
<gene>
    <name evidence="4" type="ORF">GE300_21560</name>
</gene>
<feature type="region of interest" description="Disordered" evidence="2">
    <location>
        <begin position="139"/>
        <end position="158"/>
    </location>
</feature>
<evidence type="ECO:0000313" key="5">
    <source>
        <dbReference type="Proteomes" id="UP000474957"/>
    </source>
</evidence>
<evidence type="ECO:0000256" key="1">
    <source>
        <dbReference type="ARBA" id="ARBA00022801"/>
    </source>
</evidence>
<dbReference type="InterPro" id="IPR036514">
    <property type="entry name" value="SGNH_hydro_sf"/>
</dbReference>
<dbReference type="Proteomes" id="UP000474957">
    <property type="component" value="Unassembled WGS sequence"/>
</dbReference>
<evidence type="ECO:0000256" key="2">
    <source>
        <dbReference type="SAM" id="MobiDB-lite"/>
    </source>
</evidence>
<dbReference type="AlphaFoldDB" id="A0A6L5Z6F0"/>
<evidence type="ECO:0000313" key="4">
    <source>
        <dbReference type="EMBL" id="MSU92133.1"/>
    </source>
</evidence>
<dbReference type="PANTHER" id="PTHR31988:SF19">
    <property type="entry name" value="9-O-ACETYL-N-ACETYLNEURAMINIC ACID DEACETYLASE-RELATED"/>
    <property type="match status" value="1"/>
</dbReference>
<dbReference type="SUPFAM" id="SSF52266">
    <property type="entry name" value="SGNH hydrolase"/>
    <property type="match status" value="1"/>
</dbReference>
<dbReference type="Gene3D" id="3.40.50.1110">
    <property type="entry name" value="SGNH hydrolase"/>
    <property type="match status" value="1"/>
</dbReference>
<keyword evidence="1" id="KW-0378">Hydrolase</keyword>
<organism evidence="4 5">
    <name type="scientific">Halovulum marinum</name>
    <dbReference type="NCBI Taxonomy" id="2662447"/>
    <lineage>
        <taxon>Bacteria</taxon>
        <taxon>Pseudomonadati</taxon>
        <taxon>Pseudomonadota</taxon>
        <taxon>Alphaproteobacteria</taxon>
        <taxon>Rhodobacterales</taxon>
        <taxon>Paracoccaceae</taxon>
        <taxon>Halovulum</taxon>
    </lineage>
</organism>
<feature type="domain" description="Sialate O-acetylesterase" evidence="3">
    <location>
        <begin position="285"/>
        <end position="528"/>
    </location>
</feature>
<comment type="caution">
    <text evidence="4">The sequence shown here is derived from an EMBL/GenBank/DDBJ whole genome shotgun (WGS) entry which is preliminary data.</text>
</comment>
<proteinExistence type="predicted"/>
<dbReference type="GO" id="GO:0016788">
    <property type="term" value="F:hydrolase activity, acting on ester bonds"/>
    <property type="evidence" value="ECO:0007669"/>
    <property type="project" value="UniProtKB-ARBA"/>
</dbReference>
<evidence type="ECO:0000259" key="3">
    <source>
        <dbReference type="Pfam" id="PF03629"/>
    </source>
</evidence>
<dbReference type="InterPro" id="IPR052940">
    <property type="entry name" value="Carb_Esterase_6"/>
</dbReference>